<feature type="non-terminal residue" evidence="8">
    <location>
        <position position="1"/>
    </location>
</feature>
<evidence type="ECO:0000256" key="5">
    <source>
        <dbReference type="ARBA" id="ARBA00023242"/>
    </source>
</evidence>
<reference evidence="8 9" key="1">
    <citation type="journal article" date="2018" name="Mol. Genet. Genomics">
        <title>The red deer Cervus elaphus genome CerEla1.0: sequencing, annotating, genes, and chromosomes.</title>
        <authorList>
            <person name="Bana N.A."/>
            <person name="Nyiri A."/>
            <person name="Nagy J."/>
            <person name="Frank K."/>
            <person name="Nagy T."/>
            <person name="Steger V."/>
            <person name="Schiller M."/>
            <person name="Lakatos P."/>
            <person name="Sugar L."/>
            <person name="Horn P."/>
            <person name="Barta E."/>
            <person name="Orosz L."/>
        </authorList>
    </citation>
    <scope>NUCLEOTIDE SEQUENCE [LARGE SCALE GENOMIC DNA]</scope>
    <source>
        <strain evidence="8">Hungarian</strain>
    </source>
</reference>
<evidence type="ECO:0000259" key="7">
    <source>
        <dbReference type="PROSITE" id="PS51843"/>
    </source>
</evidence>
<name>A0A212DA80_CEREH</name>
<comment type="caution">
    <text evidence="8">The sequence shown here is derived from an EMBL/GenBank/DDBJ whole genome shotgun (WGS) entry which is preliminary data.</text>
</comment>
<keyword evidence="5" id="KW-0539">Nucleus</keyword>
<organism evidence="8 9">
    <name type="scientific">Cervus elaphus hippelaphus</name>
    <name type="common">European red deer</name>
    <dbReference type="NCBI Taxonomy" id="46360"/>
    <lineage>
        <taxon>Eukaryota</taxon>
        <taxon>Metazoa</taxon>
        <taxon>Chordata</taxon>
        <taxon>Craniata</taxon>
        <taxon>Vertebrata</taxon>
        <taxon>Euteleostomi</taxon>
        <taxon>Mammalia</taxon>
        <taxon>Eutheria</taxon>
        <taxon>Laurasiatheria</taxon>
        <taxon>Artiodactyla</taxon>
        <taxon>Ruminantia</taxon>
        <taxon>Pecora</taxon>
        <taxon>Cervidae</taxon>
        <taxon>Cervinae</taxon>
        <taxon>Cervus</taxon>
    </lineage>
</organism>
<sequence>RKSKKLGKLKGIHEEQAQQPPPPPPPPQSPEEGTTYIAPAQEPSVNSALVPQLSTISRALTPSPSMILETIEPEIVYAGYDGSKPDTAENLLSTLNRLAGKQMIQVVKWAKVLPGEDGLSFLGLHPELGASGPPSAPYATVRLRFKNLPLEDQITLIQYSWMCLSSFALSWRSYKHTNSQYLYFAPDLVFN</sequence>
<dbReference type="PROSITE" id="PS51843">
    <property type="entry name" value="NR_LBD"/>
    <property type="match status" value="1"/>
</dbReference>
<feature type="region of interest" description="Disordered" evidence="6">
    <location>
        <begin position="1"/>
        <end position="35"/>
    </location>
</feature>
<feature type="domain" description="NR LBD" evidence="7">
    <location>
        <begin position="52"/>
        <end position="191"/>
    </location>
</feature>
<evidence type="ECO:0000256" key="1">
    <source>
        <dbReference type="ARBA" id="ARBA00023015"/>
    </source>
</evidence>
<keyword evidence="4" id="KW-0675">Receptor</keyword>
<keyword evidence="3" id="KW-0804">Transcription</keyword>
<dbReference type="EMBL" id="MKHE01000005">
    <property type="protein sequence ID" value="OWK15135.1"/>
    <property type="molecule type" value="Genomic_DNA"/>
</dbReference>
<keyword evidence="1" id="KW-0805">Transcription regulation</keyword>
<evidence type="ECO:0000313" key="9">
    <source>
        <dbReference type="Proteomes" id="UP000242450"/>
    </source>
</evidence>
<dbReference type="Pfam" id="PF00104">
    <property type="entry name" value="Hormone_recep"/>
    <property type="match status" value="1"/>
</dbReference>
<accession>A0A212DA80</accession>
<dbReference type="InterPro" id="IPR050200">
    <property type="entry name" value="Nuclear_hormone_rcpt_NR3"/>
</dbReference>
<dbReference type="SUPFAM" id="SSF48508">
    <property type="entry name" value="Nuclear receptor ligand-binding domain"/>
    <property type="match status" value="1"/>
</dbReference>
<dbReference type="Gene3D" id="1.10.565.10">
    <property type="entry name" value="Retinoid X Receptor"/>
    <property type="match status" value="1"/>
</dbReference>
<feature type="compositionally biased region" description="Pro residues" evidence="6">
    <location>
        <begin position="19"/>
        <end position="29"/>
    </location>
</feature>
<keyword evidence="2" id="KW-0238">DNA-binding</keyword>
<dbReference type="InterPro" id="IPR035500">
    <property type="entry name" value="NHR-like_dom_sf"/>
</dbReference>
<evidence type="ECO:0000256" key="4">
    <source>
        <dbReference type="ARBA" id="ARBA00023170"/>
    </source>
</evidence>
<dbReference type="PANTHER" id="PTHR48092">
    <property type="entry name" value="KNIRPS-RELATED PROTEIN-RELATED"/>
    <property type="match status" value="1"/>
</dbReference>
<feature type="non-terminal residue" evidence="8">
    <location>
        <position position="191"/>
    </location>
</feature>
<gene>
    <name evidence="8" type="ORF">Celaphus_00000546</name>
</gene>
<evidence type="ECO:0000256" key="3">
    <source>
        <dbReference type="ARBA" id="ARBA00023163"/>
    </source>
</evidence>
<feature type="compositionally biased region" description="Basic residues" evidence="6">
    <location>
        <begin position="1"/>
        <end position="10"/>
    </location>
</feature>
<proteinExistence type="predicted"/>
<dbReference type="AlphaFoldDB" id="A0A212DA80"/>
<evidence type="ECO:0000313" key="8">
    <source>
        <dbReference type="EMBL" id="OWK15135.1"/>
    </source>
</evidence>
<dbReference type="GO" id="GO:0003677">
    <property type="term" value="F:DNA binding"/>
    <property type="evidence" value="ECO:0007669"/>
    <property type="project" value="UniProtKB-KW"/>
</dbReference>
<keyword evidence="9" id="KW-1185">Reference proteome</keyword>
<evidence type="ECO:0000256" key="6">
    <source>
        <dbReference type="SAM" id="MobiDB-lite"/>
    </source>
</evidence>
<evidence type="ECO:0000256" key="2">
    <source>
        <dbReference type="ARBA" id="ARBA00023125"/>
    </source>
</evidence>
<dbReference type="OrthoDB" id="5789523at2759"/>
<dbReference type="InterPro" id="IPR000536">
    <property type="entry name" value="Nucl_hrmn_rcpt_lig-bd"/>
</dbReference>
<protein>
    <submittedName>
        <fullName evidence="8">NR3C2</fullName>
    </submittedName>
</protein>
<dbReference type="Proteomes" id="UP000242450">
    <property type="component" value="Chromosome 5"/>
</dbReference>